<dbReference type="AlphaFoldDB" id="K1DZ59"/>
<dbReference type="CDD" id="cd04732">
    <property type="entry name" value="HisA"/>
    <property type="match status" value="1"/>
</dbReference>
<dbReference type="Gene3D" id="3.20.20.70">
    <property type="entry name" value="Aldolase class I"/>
    <property type="match status" value="1"/>
</dbReference>
<dbReference type="InterPro" id="IPR017926">
    <property type="entry name" value="GATASE"/>
</dbReference>
<dbReference type="InterPro" id="IPR011060">
    <property type="entry name" value="RibuloseP-bd_barrel"/>
</dbReference>
<organism evidence="21 22">
    <name type="scientific">Janibacter hoylei PVAS-1</name>
    <dbReference type="NCBI Taxonomy" id="1210046"/>
    <lineage>
        <taxon>Bacteria</taxon>
        <taxon>Bacillati</taxon>
        <taxon>Actinomycetota</taxon>
        <taxon>Actinomycetes</taxon>
        <taxon>Micrococcales</taxon>
        <taxon>Intrasporangiaceae</taxon>
        <taxon>Janibacter</taxon>
    </lineage>
</organism>
<evidence type="ECO:0000256" key="13">
    <source>
        <dbReference type="ARBA" id="ARBA00023239"/>
    </source>
</evidence>
<comment type="subunit">
    <text evidence="6">Heterodimer of HisH and HisF.</text>
</comment>
<dbReference type="GO" id="GO:0003949">
    <property type="term" value="F:1-(5-phosphoribosyl)-5-[(5-phosphoribosylamino)methylideneamino]imidazole-4-carboxamide isomerase activity"/>
    <property type="evidence" value="ECO:0007669"/>
    <property type="project" value="UniProtKB-UniRule"/>
</dbReference>
<evidence type="ECO:0000256" key="19">
    <source>
        <dbReference type="SAM" id="MobiDB-lite"/>
    </source>
</evidence>
<dbReference type="eggNOG" id="COG0118">
    <property type="taxonomic scope" value="Bacteria"/>
</dbReference>
<dbReference type="GO" id="GO:0004640">
    <property type="term" value="F:phosphoribosylanthranilate isomerase activity"/>
    <property type="evidence" value="ECO:0007669"/>
    <property type="project" value="InterPro"/>
</dbReference>
<dbReference type="PROSITE" id="PS51273">
    <property type="entry name" value="GATASE_TYPE_1"/>
    <property type="match status" value="1"/>
</dbReference>
<gene>
    <name evidence="17" type="primary">hisA</name>
    <name evidence="21" type="ORF">B277_05421</name>
</gene>
<accession>K1DZ59</accession>
<evidence type="ECO:0000313" key="22">
    <source>
        <dbReference type="Proteomes" id="UP000004474"/>
    </source>
</evidence>
<keyword evidence="10" id="KW-0315">Glutamine amidotransferase</keyword>
<dbReference type="InterPro" id="IPR029062">
    <property type="entry name" value="Class_I_gatase-like"/>
</dbReference>
<evidence type="ECO:0000256" key="3">
    <source>
        <dbReference type="ARBA" id="ARBA00005091"/>
    </source>
</evidence>
<evidence type="ECO:0000256" key="7">
    <source>
        <dbReference type="ARBA" id="ARBA00022490"/>
    </source>
</evidence>
<comment type="catalytic activity">
    <reaction evidence="1 17">
        <text>1-(5-phospho-beta-D-ribosyl)-5-[(5-phospho-beta-D-ribosylamino)methylideneamino]imidazole-4-carboxamide = 5-[(5-phospho-1-deoxy-D-ribulos-1-ylimino)methylamino]-1-(5-phospho-beta-D-ribosyl)imidazole-4-carboxamide</text>
        <dbReference type="Rhea" id="RHEA:15469"/>
        <dbReference type="ChEBI" id="CHEBI:58435"/>
        <dbReference type="ChEBI" id="CHEBI:58525"/>
        <dbReference type="EC" id="5.3.1.16"/>
    </reaction>
</comment>
<keyword evidence="12 17" id="KW-0413">Isomerase</keyword>
<dbReference type="Proteomes" id="UP000004474">
    <property type="component" value="Unassembled WGS sequence"/>
</dbReference>
<evidence type="ECO:0000256" key="12">
    <source>
        <dbReference type="ARBA" id="ARBA00023235"/>
    </source>
</evidence>
<evidence type="ECO:0000256" key="17">
    <source>
        <dbReference type="HAMAP-Rule" id="MF_01014"/>
    </source>
</evidence>
<dbReference type="EMBL" id="ALWX01000021">
    <property type="protein sequence ID" value="EKA61825.1"/>
    <property type="molecule type" value="Genomic_DNA"/>
</dbReference>
<evidence type="ECO:0000256" key="6">
    <source>
        <dbReference type="ARBA" id="ARBA00011152"/>
    </source>
</evidence>
<evidence type="ECO:0000256" key="4">
    <source>
        <dbReference type="ARBA" id="ARBA00005133"/>
    </source>
</evidence>
<name>K1DZ59_9MICO</name>
<dbReference type="eggNOG" id="COG0106">
    <property type="taxonomic scope" value="Bacteria"/>
</dbReference>
<comment type="caution">
    <text evidence="21">The sequence shown here is derived from an EMBL/GenBank/DDBJ whole genome shotgun (WGS) entry which is preliminary data.</text>
</comment>
<dbReference type="GO" id="GO:0000107">
    <property type="term" value="F:imidazoleglycerol-phosphate synthase activity"/>
    <property type="evidence" value="ECO:0007669"/>
    <property type="project" value="TreeGrafter"/>
</dbReference>
<comment type="pathway">
    <text evidence="4 17">Amino-acid biosynthesis; L-histidine biosynthesis; L-histidine from 5-phospho-alpha-D-ribose 1-diphosphate: step 4/9.</text>
</comment>
<sequence>MSSPRVVVLDHGSGNVHSAVRALSHVGAQVELTADRAAVLGADGLLVPGVGNFHACMAGLRAVDGPSLVDTRLAGGRPVLGVCVGMQVMFDGSAEPHGTQPEQDGLHQWPGTVERLTAPVVPHMGWSPVQAPEGTRLFAEVESERFYFVHSYAVGSWDLPTAPGALSAASPRVTWSEHGSPLRRGRRKRPVVRHAVPPREVRGRGTAPPEELGDVTVTTTESPRLELLPAVDVRGGRAVQLQQGVADSGWDFGDPLQAAQAWQEQGAEWIHLVDLDAAFGEGSNRDLLAGIVGQLDLKVELSGGIRDQDSLVAALESGCTRVNLGTAALEDPEWTARAIAEYGDRIAVGLDVRGTTLAARGWTKEGGDLWETLARLDAEGCSRYVVTDVAKDGMLAGPNLQLLRDVCAATDAAVVASGGVTTREDVVALRELVPVGVEGAIIGSALYKGTVTLSDALDAAGRP</sequence>
<dbReference type="UniPathway" id="UPA00031">
    <property type="reaction ID" value="UER00009"/>
</dbReference>
<evidence type="ECO:0000256" key="18">
    <source>
        <dbReference type="RuleBase" id="RU003657"/>
    </source>
</evidence>
<feature type="compositionally biased region" description="Basic residues" evidence="19">
    <location>
        <begin position="181"/>
        <end position="192"/>
    </location>
</feature>
<evidence type="ECO:0000256" key="10">
    <source>
        <dbReference type="ARBA" id="ARBA00022962"/>
    </source>
</evidence>
<dbReference type="GO" id="GO:0000162">
    <property type="term" value="P:L-tryptophan biosynthetic process"/>
    <property type="evidence" value="ECO:0007669"/>
    <property type="project" value="InterPro"/>
</dbReference>
<feature type="domain" description="Glutamine amidotransferase" evidence="20">
    <location>
        <begin position="7"/>
        <end position="156"/>
    </location>
</feature>
<comment type="subcellular location">
    <subcellularLocation>
        <location evidence="2 17">Cytoplasm</location>
    </subcellularLocation>
</comment>
<keyword evidence="13" id="KW-0456">Lyase</keyword>
<dbReference type="InterPro" id="IPR013785">
    <property type="entry name" value="Aldolase_TIM"/>
</dbReference>
<dbReference type="FunFam" id="3.20.20.70:FF:000009">
    <property type="entry name" value="1-(5-phosphoribosyl)-5-[(5-phosphoribosylamino)methylideneamino] imidazole-4-carboxamide isomerase"/>
    <property type="match status" value="1"/>
</dbReference>
<dbReference type="InterPro" id="IPR023016">
    <property type="entry name" value="HisA/PriA"/>
</dbReference>
<evidence type="ECO:0000256" key="5">
    <source>
        <dbReference type="ARBA" id="ARBA00009667"/>
    </source>
</evidence>
<dbReference type="GO" id="GO:0005737">
    <property type="term" value="C:cytoplasm"/>
    <property type="evidence" value="ECO:0007669"/>
    <property type="project" value="UniProtKB-SubCell"/>
</dbReference>
<feature type="active site" description="Proton acceptor" evidence="17">
    <location>
        <position position="232"/>
    </location>
</feature>
<protein>
    <recommendedName>
        <fullName evidence="17">1-(5-phosphoribosyl)-5-[(5-phosphoribosylamino)methylideneamino] imidazole-4-carboxamide isomerase</fullName>
        <ecNumber evidence="17">5.3.1.16</ecNumber>
    </recommendedName>
    <alternativeName>
        <fullName evidence="17">Phosphoribosylformimino-5-aminoimidazole carboxamide ribotide isomerase</fullName>
    </alternativeName>
</protein>
<keyword evidence="9" id="KW-0378">Hydrolase</keyword>
<dbReference type="PANTHER" id="PTHR42701">
    <property type="entry name" value="IMIDAZOLE GLYCEROL PHOSPHATE SYNTHASE SUBUNIT HISH"/>
    <property type="match status" value="1"/>
</dbReference>
<reference evidence="21 22" key="1">
    <citation type="journal article" date="2012" name="J. Bacteriol.">
        <title>Genome Sequence of Janibacter hoylei MTCC8307, Isolated from the Stratospheric Air.</title>
        <authorList>
            <person name="Pawar S.P."/>
            <person name="Dhotre D.P."/>
            <person name="Shetty S.A."/>
            <person name="Chowdhury S.P."/>
            <person name="Chaudhari B.L."/>
            <person name="Shouche Y.S."/>
        </authorList>
    </citation>
    <scope>NUCLEOTIDE SEQUENCE [LARGE SCALE GENOMIC DNA]</scope>
    <source>
        <strain evidence="21 22">PVAS-1</strain>
    </source>
</reference>
<keyword evidence="7 17" id="KW-0963">Cytoplasm</keyword>
<dbReference type="STRING" id="1210046.B277_05421"/>
<proteinExistence type="inferred from homology"/>
<evidence type="ECO:0000313" key="21">
    <source>
        <dbReference type="EMBL" id="EKA61825.1"/>
    </source>
</evidence>
<dbReference type="NCBIfam" id="TIGR01855">
    <property type="entry name" value="IMP_synth_hisH"/>
    <property type="match status" value="1"/>
</dbReference>
<comment type="similarity">
    <text evidence="5 17 18">Belongs to the HisA/HisF family.</text>
</comment>
<feature type="region of interest" description="Disordered" evidence="19">
    <location>
        <begin position="166"/>
        <end position="214"/>
    </location>
</feature>
<keyword evidence="8 17" id="KW-0028">Amino-acid biosynthesis</keyword>
<evidence type="ECO:0000256" key="15">
    <source>
        <dbReference type="ARBA" id="ARBA00047838"/>
    </source>
</evidence>
<dbReference type="PANTHER" id="PTHR42701:SF1">
    <property type="entry name" value="IMIDAZOLE GLYCEROL PHOSPHATE SYNTHASE SUBUNIT HISH"/>
    <property type="match status" value="1"/>
</dbReference>
<evidence type="ECO:0000256" key="1">
    <source>
        <dbReference type="ARBA" id="ARBA00000901"/>
    </source>
</evidence>
<dbReference type="PATRIC" id="fig|1210046.3.peg.1050"/>
<dbReference type="Gene3D" id="3.40.50.880">
    <property type="match status" value="1"/>
</dbReference>
<dbReference type="GO" id="GO:0016829">
    <property type="term" value="F:lyase activity"/>
    <property type="evidence" value="ECO:0007669"/>
    <property type="project" value="UniProtKB-KW"/>
</dbReference>
<evidence type="ECO:0000256" key="11">
    <source>
        <dbReference type="ARBA" id="ARBA00023102"/>
    </source>
</evidence>
<dbReference type="InterPro" id="IPR010139">
    <property type="entry name" value="Imidazole-glycPsynth_HisH"/>
</dbReference>
<dbReference type="SUPFAM" id="SSF51366">
    <property type="entry name" value="Ribulose-phoshate binding barrel"/>
    <property type="match status" value="1"/>
</dbReference>
<dbReference type="Pfam" id="PF00977">
    <property type="entry name" value="His_biosynth"/>
    <property type="match status" value="1"/>
</dbReference>
<evidence type="ECO:0000256" key="14">
    <source>
        <dbReference type="ARBA" id="ARBA00025299"/>
    </source>
</evidence>
<dbReference type="InterPro" id="IPR006062">
    <property type="entry name" value="His_biosynth"/>
</dbReference>
<dbReference type="EC" id="5.3.1.16" evidence="17"/>
<evidence type="ECO:0000256" key="2">
    <source>
        <dbReference type="ARBA" id="ARBA00004496"/>
    </source>
</evidence>
<feature type="active site" description="Proton donor" evidence="17">
    <location>
        <position position="351"/>
    </location>
</feature>
<comment type="pathway">
    <text evidence="3">Amino-acid biosynthesis; L-histidine biosynthesis; L-histidine from 5-phospho-alpha-D-ribose 1-diphosphate: step 5/9.</text>
</comment>
<evidence type="ECO:0000256" key="16">
    <source>
        <dbReference type="ARBA" id="ARBA00049534"/>
    </source>
</evidence>
<comment type="function">
    <text evidence="14">IGPS catalyzes the conversion of PRFAR and glutamine to IGP, AICAR and glutamate. The HisH subunit catalyzes the hydrolysis of glutamine to glutamate and ammonia as part of the synthesis of IGP and AICAR. The resulting ammonia molecule is channeled to the active site of HisF.</text>
</comment>
<dbReference type="SUPFAM" id="SSF52317">
    <property type="entry name" value="Class I glutamine amidotransferase-like"/>
    <property type="match status" value="1"/>
</dbReference>
<comment type="catalytic activity">
    <reaction evidence="16">
        <text>L-glutamine + H2O = L-glutamate + NH4(+)</text>
        <dbReference type="Rhea" id="RHEA:15889"/>
        <dbReference type="ChEBI" id="CHEBI:15377"/>
        <dbReference type="ChEBI" id="CHEBI:28938"/>
        <dbReference type="ChEBI" id="CHEBI:29985"/>
        <dbReference type="ChEBI" id="CHEBI:58359"/>
        <dbReference type="EC" id="3.5.1.2"/>
    </reaction>
</comment>
<evidence type="ECO:0000259" key="20">
    <source>
        <dbReference type="Pfam" id="PF00117"/>
    </source>
</evidence>
<comment type="catalytic activity">
    <reaction evidence="15">
        <text>5-[(5-phospho-1-deoxy-D-ribulos-1-ylimino)methylamino]-1-(5-phospho-beta-D-ribosyl)imidazole-4-carboxamide + L-glutamine = D-erythro-1-(imidazol-4-yl)glycerol 3-phosphate + 5-amino-1-(5-phospho-beta-D-ribosyl)imidazole-4-carboxamide + L-glutamate + H(+)</text>
        <dbReference type="Rhea" id="RHEA:24793"/>
        <dbReference type="ChEBI" id="CHEBI:15378"/>
        <dbReference type="ChEBI" id="CHEBI:29985"/>
        <dbReference type="ChEBI" id="CHEBI:58278"/>
        <dbReference type="ChEBI" id="CHEBI:58359"/>
        <dbReference type="ChEBI" id="CHEBI:58475"/>
        <dbReference type="ChEBI" id="CHEBI:58525"/>
        <dbReference type="EC" id="4.3.2.10"/>
    </reaction>
</comment>
<evidence type="ECO:0000256" key="8">
    <source>
        <dbReference type="ARBA" id="ARBA00022605"/>
    </source>
</evidence>
<dbReference type="GO" id="GO:0000105">
    <property type="term" value="P:L-histidine biosynthetic process"/>
    <property type="evidence" value="ECO:0007669"/>
    <property type="project" value="UniProtKB-UniRule"/>
</dbReference>
<dbReference type="HAMAP" id="MF_01014">
    <property type="entry name" value="HisA"/>
    <property type="match status" value="1"/>
</dbReference>
<evidence type="ECO:0000256" key="9">
    <source>
        <dbReference type="ARBA" id="ARBA00022801"/>
    </source>
</evidence>
<dbReference type="GO" id="GO:0004359">
    <property type="term" value="F:glutaminase activity"/>
    <property type="evidence" value="ECO:0007669"/>
    <property type="project" value="UniProtKB-EC"/>
</dbReference>
<keyword evidence="11 17" id="KW-0368">Histidine biosynthesis</keyword>
<dbReference type="Pfam" id="PF00117">
    <property type="entry name" value="GATase"/>
    <property type="match status" value="1"/>
</dbReference>
<dbReference type="InterPro" id="IPR010188">
    <property type="entry name" value="HisA/PriA_Actinobacteria"/>
</dbReference>
<dbReference type="NCBIfam" id="TIGR01919">
    <property type="entry name" value="hisA-trpF"/>
    <property type="match status" value="1"/>
</dbReference>